<dbReference type="GO" id="GO:0005615">
    <property type="term" value="C:extracellular space"/>
    <property type="evidence" value="ECO:0007669"/>
    <property type="project" value="UniProtKB-KW"/>
</dbReference>
<dbReference type="InterPro" id="IPR001811">
    <property type="entry name" value="Chemokine_IL8-like_dom"/>
</dbReference>
<evidence type="ECO:0000313" key="4">
    <source>
        <dbReference type="EMBL" id="KAG5835047.1"/>
    </source>
</evidence>
<gene>
    <name evidence="4" type="ORF">ANANG_G00267950</name>
</gene>
<dbReference type="Pfam" id="PF00048">
    <property type="entry name" value="IL8"/>
    <property type="match status" value="1"/>
</dbReference>
<dbReference type="InterPro" id="IPR036048">
    <property type="entry name" value="Interleukin_8-like_sf"/>
</dbReference>
<keyword evidence="5" id="KW-1185">Reference proteome</keyword>
<dbReference type="SUPFAM" id="SSF54117">
    <property type="entry name" value="Interleukin 8-like chemokines"/>
    <property type="match status" value="1"/>
</dbReference>
<accession>A0A9D3RPG9</accession>
<organism evidence="4 5">
    <name type="scientific">Anguilla anguilla</name>
    <name type="common">European freshwater eel</name>
    <name type="synonym">Muraena anguilla</name>
    <dbReference type="NCBI Taxonomy" id="7936"/>
    <lineage>
        <taxon>Eukaryota</taxon>
        <taxon>Metazoa</taxon>
        <taxon>Chordata</taxon>
        <taxon>Craniata</taxon>
        <taxon>Vertebrata</taxon>
        <taxon>Euteleostomi</taxon>
        <taxon>Actinopterygii</taxon>
        <taxon>Neopterygii</taxon>
        <taxon>Teleostei</taxon>
        <taxon>Anguilliformes</taxon>
        <taxon>Anguillidae</taxon>
        <taxon>Anguilla</taxon>
    </lineage>
</organism>
<evidence type="ECO:0000313" key="5">
    <source>
        <dbReference type="Proteomes" id="UP001044222"/>
    </source>
</evidence>
<feature type="domain" description="Chemokine interleukin-8-like" evidence="3">
    <location>
        <begin position="26"/>
        <end position="72"/>
    </location>
</feature>
<comment type="caution">
    <text evidence="4">The sequence shown here is derived from an EMBL/GenBank/DDBJ whole genome shotgun (WGS) entry which is preliminary data.</text>
</comment>
<dbReference type="GO" id="GO:0006955">
    <property type="term" value="P:immune response"/>
    <property type="evidence" value="ECO:0007669"/>
    <property type="project" value="InterPro"/>
</dbReference>
<dbReference type="AlphaFoldDB" id="A0A9D3RPG9"/>
<sequence>MDLKIAAFLLVLFATVTISEGGKYGCCLKTSKRITRPMWKMDKYYIQQKGGFCEIDAVILHAKGRKYCLSSELLPVIEKLISSRKQRLIH</sequence>
<proteinExistence type="predicted"/>
<feature type="chain" id="PRO_5038582209" description="Chemokine interleukin-8-like domain-containing protein" evidence="2">
    <location>
        <begin position="22"/>
        <end position="90"/>
    </location>
</feature>
<keyword evidence="2" id="KW-0732">Signal</keyword>
<evidence type="ECO:0000259" key="3">
    <source>
        <dbReference type="Pfam" id="PF00048"/>
    </source>
</evidence>
<dbReference type="Gene3D" id="2.40.50.40">
    <property type="match status" value="1"/>
</dbReference>
<keyword evidence="1" id="KW-0202">Cytokine</keyword>
<dbReference type="GO" id="GO:0008009">
    <property type="term" value="F:chemokine activity"/>
    <property type="evidence" value="ECO:0007669"/>
    <property type="project" value="InterPro"/>
</dbReference>
<reference evidence="4" key="1">
    <citation type="submission" date="2021-01" db="EMBL/GenBank/DDBJ databases">
        <title>A chromosome-scale assembly of European eel, Anguilla anguilla.</title>
        <authorList>
            <person name="Henkel C."/>
            <person name="Jong-Raadsen S.A."/>
            <person name="Dufour S."/>
            <person name="Weltzien F.-A."/>
            <person name="Palstra A.P."/>
            <person name="Pelster B."/>
            <person name="Spaink H.P."/>
            <person name="Van Den Thillart G.E."/>
            <person name="Jansen H."/>
            <person name="Zahm M."/>
            <person name="Klopp C."/>
            <person name="Cedric C."/>
            <person name="Louis A."/>
            <person name="Berthelot C."/>
            <person name="Parey E."/>
            <person name="Roest Crollius H."/>
            <person name="Montfort J."/>
            <person name="Robinson-Rechavi M."/>
            <person name="Bucao C."/>
            <person name="Bouchez O."/>
            <person name="Gislard M."/>
            <person name="Lluch J."/>
            <person name="Milhes M."/>
            <person name="Lampietro C."/>
            <person name="Lopez Roques C."/>
            <person name="Donnadieu C."/>
            <person name="Braasch I."/>
            <person name="Desvignes T."/>
            <person name="Postlethwait J."/>
            <person name="Bobe J."/>
            <person name="Guiguen Y."/>
            <person name="Dirks R."/>
        </authorList>
    </citation>
    <scope>NUCLEOTIDE SEQUENCE</scope>
    <source>
        <strain evidence="4">Tag_6206</strain>
        <tissue evidence="4">Liver</tissue>
    </source>
</reference>
<dbReference type="Proteomes" id="UP001044222">
    <property type="component" value="Chromosome 15"/>
</dbReference>
<name>A0A9D3RPG9_ANGAN</name>
<evidence type="ECO:0000256" key="2">
    <source>
        <dbReference type="SAM" id="SignalP"/>
    </source>
</evidence>
<dbReference type="EMBL" id="JAFIRN010000015">
    <property type="protein sequence ID" value="KAG5835047.1"/>
    <property type="molecule type" value="Genomic_DNA"/>
</dbReference>
<protein>
    <recommendedName>
        <fullName evidence="3">Chemokine interleukin-8-like domain-containing protein</fullName>
    </recommendedName>
</protein>
<evidence type="ECO:0000256" key="1">
    <source>
        <dbReference type="ARBA" id="ARBA00022514"/>
    </source>
</evidence>
<feature type="signal peptide" evidence="2">
    <location>
        <begin position="1"/>
        <end position="21"/>
    </location>
</feature>